<keyword evidence="5" id="KW-1185">Reference proteome</keyword>
<feature type="region of interest" description="Disordered" evidence="3">
    <location>
        <begin position="74"/>
        <end position="151"/>
    </location>
</feature>
<keyword evidence="2" id="KW-0539">Nucleus</keyword>
<feature type="compositionally biased region" description="Basic and acidic residues" evidence="3">
    <location>
        <begin position="140"/>
        <end position="151"/>
    </location>
</feature>
<evidence type="ECO:0000256" key="1">
    <source>
        <dbReference type="ARBA" id="ARBA00005605"/>
    </source>
</evidence>
<dbReference type="InterPro" id="IPR011107">
    <property type="entry name" value="PPI_Ypi1"/>
</dbReference>
<evidence type="ECO:0000256" key="3">
    <source>
        <dbReference type="SAM" id="MobiDB-lite"/>
    </source>
</evidence>
<proteinExistence type="inferred from homology"/>
<comment type="function">
    <text evidence="2">Regulator of type 1 phosphatases which maintains protein phosphatase activity under strict control.</text>
</comment>
<organism evidence="4 5">
    <name type="scientific">Kluyveromyces marxianus</name>
    <name type="common">Yeast</name>
    <name type="synonym">Candida kefyr</name>
    <dbReference type="NCBI Taxonomy" id="4911"/>
    <lineage>
        <taxon>Eukaryota</taxon>
        <taxon>Fungi</taxon>
        <taxon>Dikarya</taxon>
        <taxon>Ascomycota</taxon>
        <taxon>Saccharomycotina</taxon>
        <taxon>Saccharomycetes</taxon>
        <taxon>Saccharomycetales</taxon>
        <taxon>Saccharomycetaceae</taxon>
        <taxon>Kluyveromyces</taxon>
    </lineage>
</organism>
<sequence>MNEGSPSVPEGSHTITISQAPALLQLRADDSKKDTKAKKKAKSKVRWDEKVVDNEFMNKKKTKICCIFHPNTPLDSDEEECEHDHGHDSSSSSSSSSSSDEDEGKSFDERRKARLERRKKKLEQQRTPSPNAYEIQPDYSEYRDKIRSKGA</sequence>
<evidence type="ECO:0000256" key="2">
    <source>
        <dbReference type="RuleBase" id="RU367162"/>
    </source>
</evidence>
<evidence type="ECO:0000313" key="4">
    <source>
        <dbReference type="EMBL" id="QGN18421.1"/>
    </source>
</evidence>
<evidence type="ECO:0000313" key="5">
    <source>
        <dbReference type="Proteomes" id="UP000422736"/>
    </source>
</evidence>
<dbReference type="EMBL" id="CP015061">
    <property type="protein sequence ID" value="QGN18421.1"/>
    <property type="molecule type" value="Genomic_DNA"/>
</dbReference>
<feature type="region of interest" description="Disordered" evidence="3">
    <location>
        <begin position="1"/>
        <end position="53"/>
    </location>
</feature>
<protein>
    <recommendedName>
        <fullName evidence="2">Type 1 phosphatases regulator</fullName>
    </recommendedName>
</protein>
<dbReference type="Proteomes" id="UP000422736">
    <property type="component" value="Chromosome 7"/>
</dbReference>
<comment type="subcellular location">
    <subcellularLocation>
        <location evidence="2">Nucleus</location>
    </subcellularLocation>
</comment>
<dbReference type="PANTHER" id="PTHR20835">
    <property type="entry name" value="E3 UBIQUITIN-PROTEIN LIGASE PPP1R11-RELATED"/>
    <property type="match status" value="1"/>
</dbReference>
<dbReference type="PANTHER" id="PTHR20835:SF0">
    <property type="entry name" value="E3 UBIQUITIN-PROTEIN LIGASE PPP1R11"/>
    <property type="match status" value="1"/>
</dbReference>
<reference evidence="4 5" key="1">
    <citation type="submission" date="2016-03" db="EMBL/GenBank/DDBJ databases">
        <title>How can Kluyveromyces marxianus grow so fast - potential evolutionary course in Saccharomyces Complex revealed by comparative genomics.</title>
        <authorList>
            <person name="Mo W."/>
            <person name="Lu W."/>
            <person name="Yang X."/>
            <person name="Qi J."/>
            <person name="Lv H."/>
        </authorList>
    </citation>
    <scope>NUCLEOTIDE SEQUENCE [LARGE SCALE GENOMIC DNA]</scope>
    <source>
        <strain evidence="4 5">FIM1</strain>
    </source>
</reference>
<accession>A0ABX6F3E3</accession>
<feature type="compositionally biased region" description="Low complexity" evidence="3">
    <location>
        <begin position="89"/>
        <end position="98"/>
    </location>
</feature>
<dbReference type="Pfam" id="PF07491">
    <property type="entry name" value="PPI_Ypi1"/>
    <property type="match status" value="1"/>
</dbReference>
<feature type="compositionally biased region" description="Basic residues" evidence="3">
    <location>
        <begin position="112"/>
        <end position="121"/>
    </location>
</feature>
<gene>
    <name evidence="4" type="primary">YPI1</name>
    <name evidence="4" type="ORF">FIM1_4749</name>
</gene>
<comment type="similarity">
    <text evidence="1 2">Belongs to the YPI1 family.</text>
</comment>
<name>A0ABX6F3E3_KLUMA</name>
<feature type="compositionally biased region" description="Basic residues" evidence="3">
    <location>
        <begin position="35"/>
        <end position="44"/>
    </location>
</feature>